<dbReference type="Proteomes" id="UP001196870">
    <property type="component" value="Unassembled WGS sequence"/>
</dbReference>
<dbReference type="EMBL" id="JAAGBB010000017">
    <property type="protein sequence ID" value="MBR0665758.1"/>
    <property type="molecule type" value="Genomic_DNA"/>
</dbReference>
<comment type="caution">
    <text evidence="2">The sequence shown here is derived from an EMBL/GenBank/DDBJ whole genome shotgun (WGS) entry which is preliminary data.</text>
</comment>
<gene>
    <name evidence="2" type="ORF">GXW71_15475</name>
</gene>
<evidence type="ECO:0000313" key="2">
    <source>
        <dbReference type="EMBL" id="MBR0665758.1"/>
    </source>
</evidence>
<feature type="transmembrane region" description="Helical" evidence="1">
    <location>
        <begin position="76"/>
        <end position="99"/>
    </location>
</feature>
<name>A0ABS5EZN3_9PROT</name>
<keyword evidence="3" id="KW-1185">Reference proteome</keyword>
<protein>
    <recommendedName>
        <fullName evidence="4">Permease</fullName>
    </recommendedName>
</protein>
<feature type="transmembrane region" description="Helical" evidence="1">
    <location>
        <begin position="37"/>
        <end position="56"/>
    </location>
</feature>
<sequence>MSATQGLLWLMALIAFGFCLRRGGGMAIRAAKDGGHSLLRVLPLFAAALPMSAFLAELVPADIAEGWLGHESGLTGILIASLAGGFIPGGPFVSFPLVLTFTKAGAGVPQMAALVTGWAIYGFHRVIAWELPVLGPRFVLLRMLAGLALPVLTGLGVELLLPFFPNALLHR</sequence>
<keyword evidence="1" id="KW-0472">Membrane</keyword>
<evidence type="ECO:0000256" key="1">
    <source>
        <dbReference type="SAM" id="Phobius"/>
    </source>
</evidence>
<evidence type="ECO:0008006" key="4">
    <source>
        <dbReference type="Google" id="ProtNLM"/>
    </source>
</evidence>
<dbReference type="RefSeq" id="WP_211853427.1">
    <property type="nucleotide sequence ID" value="NZ_JAAGBB010000017.1"/>
</dbReference>
<feature type="transmembrane region" description="Helical" evidence="1">
    <location>
        <begin position="111"/>
        <end position="127"/>
    </location>
</feature>
<keyword evidence="1" id="KW-1133">Transmembrane helix</keyword>
<organism evidence="2 3">
    <name type="scientific">Plastoroseomonas hellenica</name>
    <dbReference type="NCBI Taxonomy" id="2687306"/>
    <lineage>
        <taxon>Bacteria</taxon>
        <taxon>Pseudomonadati</taxon>
        <taxon>Pseudomonadota</taxon>
        <taxon>Alphaproteobacteria</taxon>
        <taxon>Acetobacterales</taxon>
        <taxon>Acetobacteraceae</taxon>
        <taxon>Plastoroseomonas</taxon>
    </lineage>
</organism>
<keyword evidence="1" id="KW-0812">Transmembrane</keyword>
<reference evidence="3" key="1">
    <citation type="journal article" date="2021" name="Syst. Appl. Microbiol.">
        <title>Roseomonas hellenica sp. nov., isolated from roots of wild-growing Alkanna tinctoria.</title>
        <authorList>
            <person name="Rat A."/>
            <person name="Naranjo H.D."/>
            <person name="Lebbe L."/>
            <person name="Cnockaert M."/>
            <person name="Krigas N."/>
            <person name="Grigoriadou K."/>
            <person name="Maloupa E."/>
            <person name="Willems A."/>
        </authorList>
    </citation>
    <scope>NUCLEOTIDE SEQUENCE [LARGE SCALE GENOMIC DNA]</scope>
    <source>
        <strain evidence="3">LMG 31523</strain>
    </source>
</reference>
<proteinExistence type="predicted"/>
<feature type="transmembrane region" description="Helical" evidence="1">
    <location>
        <begin position="6"/>
        <end position="25"/>
    </location>
</feature>
<accession>A0ABS5EZN3</accession>
<feature type="transmembrane region" description="Helical" evidence="1">
    <location>
        <begin position="139"/>
        <end position="161"/>
    </location>
</feature>
<evidence type="ECO:0000313" key="3">
    <source>
        <dbReference type="Proteomes" id="UP001196870"/>
    </source>
</evidence>